<keyword evidence="2" id="KW-1185">Reference proteome</keyword>
<proteinExistence type="predicted"/>
<comment type="caution">
    <text evidence="1">The sequence shown here is derived from an EMBL/GenBank/DDBJ whole genome shotgun (WGS) entry which is preliminary data.</text>
</comment>
<dbReference type="Gene3D" id="3.40.50.10610">
    <property type="entry name" value="ABC-type transport auxiliary lipoprotein component"/>
    <property type="match status" value="1"/>
</dbReference>
<evidence type="ECO:0000313" key="2">
    <source>
        <dbReference type="Proteomes" id="UP000245133"/>
    </source>
</evidence>
<accession>A0A2P2E3Y8</accession>
<evidence type="ECO:0008006" key="3">
    <source>
        <dbReference type="Google" id="ProtNLM"/>
    </source>
</evidence>
<organism evidence="1 2">
    <name type="scientific">Leptospira ryugenii</name>
    <dbReference type="NCBI Taxonomy" id="1917863"/>
    <lineage>
        <taxon>Bacteria</taxon>
        <taxon>Pseudomonadati</taxon>
        <taxon>Spirochaetota</taxon>
        <taxon>Spirochaetia</taxon>
        <taxon>Leptospirales</taxon>
        <taxon>Leptospiraceae</taxon>
        <taxon>Leptospira</taxon>
    </lineage>
</organism>
<protein>
    <recommendedName>
        <fullName evidence="3">Lipoprotein</fullName>
    </recommendedName>
</protein>
<evidence type="ECO:0000313" key="1">
    <source>
        <dbReference type="EMBL" id="GBF51598.1"/>
    </source>
</evidence>
<gene>
    <name evidence="1" type="ORF">LPTSP4_31360</name>
</gene>
<sequence>MCWDGAGEFVNKAIVSLVFVLLSCLSTPKQYLGVQDTNIDSKLNEIMKRETVNLLVLVPRELSSTNCSFSEEVFLGVLKQSNIQMESQLLKFHGKNTNFHLVDRDSFSYLLEEIKIQKSGLTSGQTAQIGKMSGANYIIVNSGNLNCSGDNKELIANQSSKLIKIESSITEAIDTSKLVLRYDDSKQDFIFHKGFINGRAVLYDPDRESYAWSE</sequence>
<dbReference type="AlphaFoldDB" id="A0A2P2E3Y8"/>
<name>A0A2P2E3Y8_9LEPT</name>
<reference evidence="1 2" key="1">
    <citation type="submission" date="2018-02" db="EMBL/GenBank/DDBJ databases">
        <title>Novel Leptospira species isolated from soil and water in Japan.</title>
        <authorList>
            <person name="Nakao R."/>
            <person name="Masuzawa T."/>
        </authorList>
    </citation>
    <scope>NUCLEOTIDE SEQUENCE [LARGE SCALE GENOMIC DNA]</scope>
    <source>
        <strain evidence="1 2">YH101</strain>
    </source>
</reference>
<dbReference type="Proteomes" id="UP000245133">
    <property type="component" value="Unassembled WGS sequence"/>
</dbReference>
<dbReference type="EMBL" id="BFBB01000008">
    <property type="protein sequence ID" value="GBF51598.1"/>
    <property type="molecule type" value="Genomic_DNA"/>
</dbReference>